<dbReference type="EMBL" id="OU895880">
    <property type="protein sequence ID" value="CAH1733744.1"/>
    <property type="molecule type" value="Genomic_DNA"/>
</dbReference>
<gene>
    <name evidence="1" type="ORF">CHIRRI_LOCUS13084</name>
</gene>
<reference evidence="1" key="2">
    <citation type="submission" date="2022-10" db="EMBL/GenBank/DDBJ databases">
        <authorList>
            <consortium name="ENA_rothamsted_submissions"/>
            <consortium name="culmorum"/>
            <person name="King R."/>
        </authorList>
    </citation>
    <scope>NUCLEOTIDE SEQUENCE</scope>
</reference>
<proteinExistence type="predicted"/>
<evidence type="ECO:0000313" key="1">
    <source>
        <dbReference type="EMBL" id="CAH1733744.1"/>
    </source>
</evidence>
<dbReference type="OrthoDB" id="9998011at2759"/>
<evidence type="ECO:0000313" key="2">
    <source>
        <dbReference type="Proteomes" id="UP001153620"/>
    </source>
</evidence>
<accession>A0A9P0NRG4</accession>
<keyword evidence="2" id="KW-1185">Reference proteome</keyword>
<dbReference type="Proteomes" id="UP001153620">
    <property type="component" value="Chromosome 4"/>
</dbReference>
<sequence>MDYKTKDNKNYKLDADDRPAIVISRKAYDLILKNDKWYKALKRQRTSFEETNELDKSIAMQFIEHHNATFTTTKKEKSKNIKIKKINFKINLHLNQEEFKNYLFREGFINEEKMQFLLNVVNGLKLCRLELVENQYLKDI</sequence>
<dbReference type="AlphaFoldDB" id="A0A9P0NRG4"/>
<protein>
    <submittedName>
        <fullName evidence="1">Uncharacterized protein</fullName>
    </submittedName>
</protein>
<reference evidence="1" key="1">
    <citation type="submission" date="2022-01" db="EMBL/GenBank/DDBJ databases">
        <authorList>
            <person name="King R."/>
        </authorList>
    </citation>
    <scope>NUCLEOTIDE SEQUENCE</scope>
</reference>
<organism evidence="1 2">
    <name type="scientific">Chironomus riparius</name>
    <dbReference type="NCBI Taxonomy" id="315576"/>
    <lineage>
        <taxon>Eukaryota</taxon>
        <taxon>Metazoa</taxon>
        <taxon>Ecdysozoa</taxon>
        <taxon>Arthropoda</taxon>
        <taxon>Hexapoda</taxon>
        <taxon>Insecta</taxon>
        <taxon>Pterygota</taxon>
        <taxon>Neoptera</taxon>
        <taxon>Endopterygota</taxon>
        <taxon>Diptera</taxon>
        <taxon>Nematocera</taxon>
        <taxon>Chironomoidea</taxon>
        <taxon>Chironomidae</taxon>
        <taxon>Chironominae</taxon>
        <taxon>Chironomus</taxon>
    </lineage>
</organism>
<name>A0A9P0NRG4_9DIPT</name>